<proteinExistence type="predicted"/>
<dbReference type="EMBL" id="CP118868">
    <property type="protein sequence ID" value="WEG35355.1"/>
    <property type="molecule type" value="Genomic_DNA"/>
</dbReference>
<feature type="signal peptide" evidence="3">
    <location>
        <begin position="1"/>
        <end position="28"/>
    </location>
</feature>
<evidence type="ECO:0000256" key="3">
    <source>
        <dbReference type="SAM" id="SignalP"/>
    </source>
</evidence>
<dbReference type="Proteomes" id="UP001220478">
    <property type="component" value="Chromosome"/>
</dbReference>
<feature type="compositionally biased region" description="Basic and acidic residues" evidence="2">
    <location>
        <begin position="215"/>
        <end position="232"/>
    </location>
</feature>
<evidence type="ECO:0000313" key="6">
    <source>
        <dbReference type="Proteomes" id="UP001220478"/>
    </source>
</evidence>
<dbReference type="CDD" id="cd02696">
    <property type="entry name" value="MurNAc-LAA"/>
    <property type="match status" value="1"/>
</dbReference>
<name>A0ABY8C8E9_9FIRM</name>
<dbReference type="Gene3D" id="3.40.630.40">
    <property type="entry name" value="Zn-dependent exopeptidases"/>
    <property type="match status" value="1"/>
</dbReference>
<evidence type="ECO:0000256" key="1">
    <source>
        <dbReference type="ARBA" id="ARBA00022801"/>
    </source>
</evidence>
<feature type="region of interest" description="Disordered" evidence="2">
    <location>
        <begin position="213"/>
        <end position="232"/>
    </location>
</feature>
<keyword evidence="6" id="KW-1185">Reference proteome</keyword>
<feature type="chain" id="PRO_5045426575" evidence="3">
    <location>
        <begin position="29"/>
        <end position="457"/>
    </location>
</feature>
<evidence type="ECO:0000259" key="4">
    <source>
        <dbReference type="Pfam" id="PF01520"/>
    </source>
</evidence>
<protein>
    <submittedName>
        <fullName evidence="5">N-acetylmuramoyl-L-alanine amidase</fullName>
    </submittedName>
</protein>
<keyword evidence="1" id="KW-0378">Hydrolase</keyword>
<evidence type="ECO:0000313" key="5">
    <source>
        <dbReference type="EMBL" id="WEG35355.1"/>
    </source>
</evidence>
<accession>A0ABY8C8E9</accession>
<feature type="domain" description="MurNAc-LAA" evidence="4">
    <location>
        <begin position="119"/>
        <end position="199"/>
    </location>
</feature>
<keyword evidence="3" id="KW-0732">Signal</keyword>
<gene>
    <name evidence="5" type="ORF">PYS61_05350</name>
</gene>
<dbReference type="PANTHER" id="PTHR30404">
    <property type="entry name" value="N-ACETYLMURAMOYL-L-ALANINE AMIDASE"/>
    <property type="match status" value="1"/>
</dbReference>
<dbReference type="InterPro" id="IPR002508">
    <property type="entry name" value="MurNAc-LAA_cat"/>
</dbReference>
<sequence>MQRRLRSRLLKRAAAFILSLSLVFTLTACYRVDVPTLGDNKMRKAQQKPVEVKEEVQEKIPVEIRYSPQEVSKKNSQTETKGAWEMWPAAASVPVHIDVDMAAFNQRNLKNKPLTDAVVFLDPTHGSTLDLGASGEADGKSFIEANITISLANKLKVVLENMGAKVILLRENNDWRSLHTRIAAAGDYAIEAIKPHLDKIQADAKWLEELASGTEEMKERNNDRQDLPKEKSGMGMAWGYGVSPKMRQLLDLESQFRQVILLSLNMSASSQLEKSNQGFETYYLTSDFIFEKELKDMGGKPESNGNFAFAAKERANPSYYYKNDKERQSLAANIYDAVASKITYFARTADASAHVGQANYTSLRETGYVSAALQCGFISNEDDLRWIADEDNQNTLVQAIGLGVYNYYCMSSWPQIEGLSRSNDGNWKLASDAYREKAAAKADKVKAKNKKSAEPKK</sequence>
<dbReference type="Pfam" id="PF01520">
    <property type="entry name" value="Amidase_3"/>
    <property type="match status" value="2"/>
</dbReference>
<feature type="domain" description="MurNAc-LAA" evidence="4">
    <location>
        <begin position="273"/>
        <end position="404"/>
    </location>
</feature>
<dbReference type="SUPFAM" id="SSF53187">
    <property type="entry name" value="Zn-dependent exopeptidases"/>
    <property type="match status" value="1"/>
</dbReference>
<dbReference type="RefSeq" id="WP_315567756.1">
    <property type="nucleotide sequence ID" value="NZ_CP118866.1"/>
</dbReference>
<organism evidence="5 6">
    <name type="scientific">Amygdalobacter indicium</name>
    <dbReference type="NCBI Taxonomy" id="3029272"/>
    <lineage>
        <taxon>Bacteria</taxon>
        <taxon>Bacillati</taxon>
        <taxon>Bacillota</taxon>
        <taxon>Clostridia</taxon>
        <taxon>Eubacteriales</taxon>
        <taxon>Oscillospiraceae</taxon>
        <taxon>Amygdalobacter</taxon>
    </lineage>
</organism>
<dbReference type="InterPro" id="IPR050695">
    <property type="entry name" value="N-acetylmuramoyl_amidase_3"/>
</dbReference>
<evidence type="ECO:0000256" key="2">
    <source>
        <dbReference type="SAM" id="MobiDB-lite"/>
    </source>
</evidence>
<reference evidence="5 6" key="1">
    <citation type="submission" date="2023-02" db="EMBL/GenBank/DDBJ databases">
        <title>Novel Oscillospiraceae bacterial genomes.</title>
        <authorList>
            <person name="Srinivasan S."/>
            <person name="Austin M.N."/>
            <person name="Fiedler T.L."/>
            <person name="Strenk S.M."/>
            <person name="Agnew K.J."/>
            <person name="Nagana Gowda G.A."/>
            <person name="Raftery D."/>
            <person name="Beamer M.A."/>
            <person name="Achilles S.L."/>
            <person name="Wiesenfeld H.C."/>
            <person name="Fredricks D.N."/>
            <person name="Hillier S.L."/>
        </authorList>
    </citation>
    <scope>NUCLEOTIDE SEQUENCE [LARGE SCALE GENOMIC DNA]</scope>
    <source>
        <strain evidence="5 6">CHIC02 1186E3-8</strain>
    </source>
</reference>
<dbReference type="PANTHER" id="PTHR30404:SF0">
    <property type="entry name" value="N-ACETYLMURAMOYL-L-ALANINE AMIDASE AMIC"/>
    <property type="match status" value="1"/>
</dbReference>
<dbReference type="PROSITE" id="PS51257">
    <property type="entry name" value="PROKAR_LIPOPROTEIN"/>
    <property type="match status" value="1"/>
</dbReference>